<name>A0A329R0H1_9ACTN</name>
<dbReference type="EMBL" id="QMIG01000002">
    <property type="protein sequence ID" value="RAW18091.1"/>
    <property type="molecule type" value="Genomic_DNA"/>
</dbReference>
<evidence type="ECO:0000259" key="2">
    <source>
        <dbReference type="Pfam" id="PF20906"/>
    </source>
</evidence>
<dbReference type="InterPro" id="IPR048350">
    <property type="entry name" value="S-Me-THD-like_C"/>
</dbReference>
<comment type="caution">
    <text evidence="3">The sequence shown here is derived from an EMBL/GenBank/DDBJ whole genome shotgun (WGS) entry which is preliminary data.</text>
</comment>
<dbReference type="AlphaFoldDB" id="A0A329R0H1"/>
<dbReference type="Gene3D" id="3.40.1610.10">
    <property type="entry name" value="CV3147-like domain"/>
    <property type="match status" value="1"/>
</dbReference>
<dbReference type="Pfam" id="PF06032">
    <property type="entry name" value="S-Me-THD_N"/>
    <property type="match status" value="1"/>
</dbReference>
<dbReference type="OrthoDB" id="3170437at2"/>
<gene>
    <name evidence="3" type="ORF">DPM12_04495</name>
</gene>
<dbReference type="Pfam" id="PF20906">
    <property type="entry name" value="S-Me-THD_C"/>
    <property type="match status" value="1"/>
</dbReference>
<organism evidence="3 4">
    <name type="scientific">Phytoactinopolyspora halophila</name>
    <dbReference type="NCBI Taxonomy" id="1981511"/>
    <lineage>
        <taxon>Bacteria</taxon>
        <taxon>Bacillati</taxon>
        <taxon>Actinomycetota</taxon>
        <taxon>Actinomycetes</taxon>
        <taxon>Jiangellales</taxon>
        <taxon>Jiangellaceae</taxon>
        <taxon>Phytoactinopolyspora</taxon>
    </lineage>
</organism>
<sequence>MTHLTEGDLEDLAFGAAVLGTGGGGDPYIGRLLAQQAIADHGPVELVGLDEVGDDALVLPVAMMGAPTVMVEKIPGRDDLQTVVRMVEARLGRKATHLVPIEAGGINSLIPVAAAAQMGLPLVDADGMGRAFPELQMVMPTMGGIAATPMALADDKGNSAVLDTVDNVWTERLARTITIEMGCSSVLSNYPLEGRQARQHLVAGSLSLCRKIGAEVREARQRHHDPVDAALHVITGTRLFTGKVVDVSRRTSGGFARGSATLTGTGLDEGSTLELQFQNEHLVATVDGAVRAVVPDLICLFDAESAAPITTEGLRYGLRVVASAAPCDPRWKSPDGLALVGPPAFGLDVEHRPIASTAEVT</sequence>
<keyword evidence="4" id="KW-1185">Reference proteome</keyword>
<dbReference type="RefSeq" id="WP_112257047.1">
    <property type="nucleotide sequence ID" value="NZ_QMIG01000002.1"/>
</dbReference>
<proteinExistence type="predicted"/>
<evidence type="ECO:0000313" key="4">
    <source>
        <dbReference type="Proteomes" id="UP000250462"/>
    </source>
</evidence>
<dbReference type="Gene3D" id="2.40.390.10">
    <property type="entry name" value="CV3147-like"/>
    <property type="match status" value="1"/>
</dbReference>
<feature type="domain" description="S-Me-THD N-terminal" evidence="1">
    <location>
        <begin position="8"/>
        <end position="163"/>
    </location>
</feature>
<accession>A0A329R0H1</accession>
<feature type="domain" description="S-Me-THD-like C-terminal" evidence="2">
    <location>
        <begin position="166"/>
        <end position="354"/>
    </location>
</feature>
<dbReference type="InterPro" id="IPR027479">
    <property type="entry name" value="S-Me-THD_N_sf"/>
</dbReference>
<evidence type="ECO:0000313" key="3">
    <source>
        <dbReference type="EMBL" id="RAW18091.1"/>
    </source>
</evidence>
<reference evidence="3 4" key="1">
    <citation type="submission" date="2018-06" db="EMBL/GenBank/DDBJ databases">
        <title>Phytoactinopolyspora halophila sp. nov., a novel halophilic actinomycete isolated from a saline soil in China.</title>
        <authorList>
            <person name="Tang S.-K."/>
        </authorList>
    </citation>
    <scope>NUCLEOTIDE SEQUENCE [LARGE SCALE GENOMIC DNA]</scope>
    <source>
        <strain evidence="3 4">YIM 96934</strain>
    </source>
</reference>
<dbReference type="Proteomes" id="UP000250462">
    <property type="component" value="Unassembled WGS sequence"/>
</dbReference>
<dbReference type="InterPro" id="IPR024071">
    <property type="entry name" value="S-Me-THD_C_sf"/>
</dbReference>
<evidence type="ECO:0000259" key="1">
    <source>
        <dbReference type="Pfam" id="PF06032"/>
    </source>
</evidence>
<dbReference type="InterPro" id="IPR010318">
    <property type="entry name" value="S-Me-THD_N"/>
</dbReference>
<dbReference type="SUPFAM" id="SSF160991">
    <property type="entry name" value="CV3147-like"/>
    <property type="match status" value="1"/>
</dbReference>
<protein>
    <submittedName>
        <fullName evidence="3">DUF917 domain-containing protein</fullName>
    </submittedName>
</protein>